<evidence type="ECO:0000313" key="2">
    <source>
        <dbReference type="EMBL" id="KAI9553694.1"/>
    </source>
</evidence>
<gene>
    <name evidence="2" type="ORF">GHT06_021622</name>
    <name evidence="3" type="ORF">GHT06_021634</name>
</gene>
<protein>
    <submittedName>
        <fullName evidence="3">Uncharacterized protein</fullName>
    </submittedName>
</protein>
<organism evidence="3 4">
    <name type="scientific">Daphnia sinensis</name>
    <dbReference type="NCBI Taxonomy" id="1820382"/>
    <lineage>
        <taxon>Eukaryota</taxon>
        <taxon>Metazoa</taxon>
        <taxon>Ecdysozoa</taxon>
        <taxon>Arthropoda</taxon>
        <taxon>Crustacea</taxon>
        <taxon>Branchiopoda</taxon>
        <taxon>Diplostraca</taxon>
        <taxon>Cladocera</taxon>
        <taxon>Anomopoda</taxon>
        <taxon>Daphniidae</taxon>
        <taxon>Daphnia</taxon>
        <taxon>Daphnia similis group</taxon>
    </lineage>
</organism>
<dbReference type="AlphaFoldDB" id="A0AAD5L0J6"/>
<comment type="caution">
    <text evidence="3">The sequence shown here is derived from an EMBL/GenBank/DDBJ whole genome shotgun (WGS) entry which is preliminary data.</text>
</comment>
<evidence type="ECO:0000313" key="3">
    <source>
        <dbReference type="EMBL" id="KAI9553706.1"/>
    </source>
</evidence>
<dbReference type="Proteomes" id="UP000820818">
    <property type="component" value="Linkage Group LG9"/>
</dbReference>
<evidence type="ECO:0000256" key="1">
    <source>
        <dbReference type="SAM" id="MobiDB-lite"/>
    </source>
</evidence>
<keyword evidence="4" id="KW-1185">Reference proteome</keyword>
<reference evidence="3 4" key="1">
    <citation type="submission" date="2022-05" db="EMBL/GenBank/DDBJ databases">
        <title>A multi-omics perspective on studying reproductive biology in Daphnia sinensis.</title>
        <authorList>
            <person name="Jia J."/>
        </authorList>
    </citation>
    <scope>NUCLEOTIDE SEQUENCE [LARGE SCALE GENOMIC DNA]</scope>
    <source>
        <strain evidence="3 4">WSL</strain>
    </source>
</reference>
<accession>A0AAD5L0J6</accession>
<evidence type="ECO:0000313" key="4">
    <source>
        <dbReference type="Proteomes" id="UP000820818"/>
    </source>
</evidence>
<proteinExistence type="predicted"/>
<sequence length="225" mass="25745">MLVAPVPLLSTCPTRRKIRRLRVYHARIKFGEFGLSPTEPVEPEYRILLHGVTIDETLGAYEEGFYSIAINCLPRDEAVAITNIRVHADYARYLNFLRGLPTREETPREEILPEIPLLAVLQHPTPREPDYGRTPVARFYGYQRPRSHPGLRGQSTVAKQTISVGTRNVSFAAFSKTKEEERLRTHDSKTIIQQDSEEETVKEESEESSSTSSEEFILSINEREF</sequence>
<name>A0AAD5L0J6_9CRUS</name>
<dbReference type="EMBL" id="WJBH02000009">
    <property type="protein sequence ID" value="KAI9553706.1"/>
    <property type="molecule type" value="Genomic_DNA"/>
</dbReference>
<feature type="region of interest" description="Disordered" evidence="1">
    <location>
        <begin position="182"/>
        <end position="225"/>
    </location>
</feature>
<feature type="compositionally biased region" description="Acidic residues" evidence="1">
    <location>
        <begin position="195"/>
        <end position="207"/>
    </location>
</feature>
<dbReference type="EMBL" id="WJBH02000009">
    <property type="protein sequence ID" value="KAI9553694.1"/>
    <property type="molecule type" value="Genomic_DNA"/>
</dbReference>